<dbReference type="RefSeq" id="WP_087617295.1">
    <property type="nucleotide sequence ID" value="NZ_JAFBEY010000001.1"/>
</dbReference>
<keyword evidence="3" id="KW-1185">Reference proteome</keyword>
<feature type="domain" description="Dynamin N-terminal" evidence="1">
    <location>
        <begin position="58"/>
        <end position="206"/>
    </location>
</feature>
<sequence length="605" mass="70048">MTERFSEQLNNFDEQNPLEQLIERLKPLHSILSQNSYVKDTTTRLKRIIDDADSQPIVLFIGKERVGKTTVINSLIGRNLLEDRPSEPTRTNTFLKYGDEEYIKAVFLNGMEVIFDIANLSLFTISNSESAQIIRKHLDYLEVYITCELLKKVTIVDSVALETGANNTAYFSPALLQRCDEVFWVLQAGSPATEAEVNFIEKLNKTGITAHLVVNGIDRVDGEVEAFLEVEKERYGYYIGEDVPVSALQAQEARKTNSTQLLIDSRITQLSQLMFQLIDNKQKKTRHTTERFLQWLERMRVEMNTIPAREPYVSAFEYIVQHQVDLHIDAAQLQQDKALITSFEKQYETVSKVFKEVQTLFQLLQTLESYSYLHDPVVDMYEEKAALYQKNVRDYRKLHVDYMMEYGQLEKLFKKQTGMSLAFPLEESELSSIVSEQIQTLNRIRTECEQKLMSIKKYEQFILEKLDSVQIRLNDLTKKQLTTIRNQVKELEAQQIRKQSKMISYANKLAEFSCMAEAQSFLKDAIEPLLLERVLPIKKQEEAYIRQTIDHIMTVDFSYEAPAVADSGEMLAQLNLKEKYPLFELRLSEEDIVSDIPELPGIIEI</sequence>
<dbReference type="Gene3D" id="3.40.50.300">
    <property type="entry name" value="P-loop containing nucleotide triphosphate hydrolases"/>
    <property type="match status" value="1"/>
</dbReference>
<gene>
    <name evidence="2" type="ORF">CBM15_09490</name>
</gene>
<name>A0ABX3ZHQ0_9BACL</name>
<dbReference type="SUPFAM" id="SSF52540">
    <property type="entry name" value="P-loop containing nucleoside triphosphate hydrolases"/>
    <property type="match status" value="1"/>
</dbReference>
<evidence type="ECO:0000313" key="2">
    <source>
        <dbReference type="EMBL" id="OUZ39090.1"/>
    </source>
</evidence>
<protein>
    <submittedName>
        <fullName evidence="2">GTPase</fullName>
    </submittedName>
</protein>
<dbReference type="PANTHER" id="PTHR43681:SF1">
    <property type="entry name" value="SARCALUMENIN"/>
    <property type="match status" value="1"/>
</dbReference>
<dbReference type="InterPro" id="IPR045063">
    <property type="entry name" value="Dynamin_N"/>
</dbReference>
<comment type="caution">
    <text evidence="2">The sequence shown here is derived from an EMBL/GenBank/DDBJ whole genome shotgun (WGS) entry which is preliminary data.</text>
</comment>
<proteinExistence type="predicted"/>
<accession>A0ABX3ZHQ0</accession>
<evidence type="ECO:0000259" key="1">
    <source>
        <dbReference type="Pfam" id="PF00350"/>
    </source>
</evidence>
<dbReference type="EMBL" id="NHNT01000005">
    <property type="protein sequence ID" value="OUZ39090.1"/>
    <property type="molecule type" value="Genomic_DNA"/>
</dbReference>
<dbReference type="InterPro" id="IPR051943">
    <property type="entry name" value="TRAFAC_Dynamin-like_GTPase"/>
</dbReference>
<dbReference type="PANTHER" id="PTHR43681">
    <property type="entry name" value="TRANSMEMBRANE GTPASE FZO"/>
    <property type="match status" value="1"/>
</dbReference>
<organism evidence="2 3">
    <name type="scientific">Solibacillus kalamii</name>
    <dbReference type="NCBI Taxonomy" id="1748298"/>
    <lineage>
        <taxon>Bacteria</taxon>
        <taxon>Bacillati</taxon>
        <taxon>Bacillota</taxon>
        <taxon>Bacilli</taxon>
        <taxon>Bacillales</taxon>
        <taxon>Caryophanaceae</taxon>
        <taxon>Solibacillus</taxon>
    </lineage>
</organism>
<evidence type="ECO:0000313" key="3">
    <source>
        <dbReference type="Proteomes" id="UP000196594"/>
    </source>
</evidence>
<dbReference type="Proteomes" id="UP000196594">
    <property type="component" value="Unassembled WGS sequence"/>
</dbReference>
<reference evidence="2 3" key="1">
    <citation type="journal article" date="2017" name="Int. J. Syst. Evol. Microbiol.">
        <title>Solibacillus kalamii sp. nov., isolated from a high-efficiency particulate arrestance filter system used in the International Space Station.</title>
        <authorList>
            <person name="Checinska Sielaff A."/>
            <person name="Kumar R.M."/>
            <person name="Pal D."/>
            <person name="Mayilraj S."/>
            <person name="Venkateswaran K."/>
        </authorList>
    </citation>
    <scope>NUCLEOTIDE SEQUENCE [LARGE SCALE GENOMIC DNA]</scope>
    <source>
        <strain evidence="2 3">ISSFR-015</strain>
    </source>
</reference>
<dbReference type="InterPro" id="IPR027417">
    <property type="entry name" value="P-loop_NTPase"/>
</dbReference>
<dbReference type="Pfam" id="PF00350">
    <property type="entry name" value="Dynamin_N"/>
    <property type="match status" value="1"/>
</dbReference>